<evidence type="ECO:0000256" key="8">
    <source>
        <dbReference type="ARBA" id="ARBA00022691"/>
    </source>
</evidence>
<dbReference type="EC" id="2.8.4.3" evidence="13"/>
<dbReference type="Gene3D" id="3.30.750.210">
    <property type="match status" value="1"/>
</dbReference>
<dbReference type="PROSITE" id="PS51449">
    <property type="entry name" value="MTTASE_N"/>
    <property type="match status" value="1"/>
</dbReference>
<keyword evidence="6" id="KW-0963">Cytoplasm</keyword>
<dbReference type="Pfam" id="PF04055">
    <property type="entry name" value="Radical_SAM"/>
    <property type="match status" value="1"/>
</dbReference>
<accession>A0A9W6GGX5</accession>
<evidence type="ECO:0000313" key="21">
    <source>
        <dbReference type="EMBL" id="GLI53601.1"/>
    </source>
</evidence>
<dbReference type="InterPro" id="IPR006638">
    <property type="entry name" value="Elp3/MiaA/NifB-like_rSAM"/>
</dbReference>
<dbReference type="GO" id="GO:0035598">
    <property type="term" value="F:tRNA (N(6)-L-threonylcarbamoyladenosine(37)-C(2))-methylthiotransferase activity"/>
    <property type="evidence" value="ECO:0007669"/>
    <property type="project" value="UniProtKB-EC"/>
</dbReference>
<evidence type="ECO:0000256" key="7">
    <source>
        <dbReference type="ARBA" id="ARBA00022679"/>
    </source>
</evidence>
<dbReference type="SFLD" id="SFLDG01061">
    <property type="entry name" value="methylthiotransferase"/>
    <property type="match status" value="1"/>
</dbReference>
<dbReference type="CDD" id="cd01335">
    <property type="entry name" value="Radical_SAM"/>
    <property type="match status" value="1"/>
</dbReference>
<dbReference type="InterPro" id="IPR013848">
    <property type="entry name" value="Methylthiotransferase_N"/>
</dbReference>
<sequence length="412" mass="47649">MKVCFITYGCRVNQAEAQRWEKLLTTKGYVVTSNPEEANLWIINTCAVTHKAEVQSRHIINKAKKLGKKAFVTGCYVELCRIENSENLKVFSNFEKDSIINNFEKLNKSDTLKISRHRAIIKVQDGCNQYCSYCVVPYLRGKPRSYNIEQIIKEIKDYQSIGIKEVVLSGINIGLYGIDYENKISLNKLLKEILKETSGFRIRLSSIEINYIDQEFLEIISDNRICKHLHIPLQHGSDRILELMNRRYNTFQFSQIVEKIFKLYPDISIGTDVMIGFPSETEDDFKRTLQLIEKVGFSYLHVFPYSKRPFTKASEMTEQIPENIKKQRADCLIEVGKRKKLEYIKKFIGSELEVIIENKKNGFFSGTSDNYIKCFVDNKKVDNKKLVAGNIFKVIVNNIKGEDALASLIKNR</sequence>
<dbReference type="InterPro" id="IPR005839">
    <property type="entry name" value="Methylthiotransferase"/>
</dbReference>
<keyword evidence="5" id="KW-0004">4Fe-4S</keyword>
<dbReference type="SMART" id="SM00729">
    <property type="entry name" value="Elp3"/>
    <property type="match status" value="1"/>
</dbReference>
<dbReference type="Gene3D" id="3.40.50.12160">
    <property type="entry name" value="Methylthiotransferase, N-terminal domain"/>
    <property type="match status" value="1"/>
</dbReference>
<comment type="caution">
    <text evidence="21">The sequence shown here is derived from an EMBL/GenBank/DDBJ whole genome shotgun (WGS) entry which is preliminary data.</text>
</comment>
<dbReference type="InterPro" id="IPR020612">
    <property type="entry name" value="Methylthiotransferase_CS"/>
</dbReference>
<dbReference type="InterPro" id="IPR002792">
    <property type="entry name" value="TRAM_dom"/>
</dbReference>
<evidence type="ECO:0000256" key="2">
    <source>
        <dbReference type="ARBA" id="ARBA00002399"/>
    </source>
</evidence>
<evidence type="ECO:0000259" key="18">
    <source>
        <dbReference type="PROSITE" id="PS50926"/>
    </source>
</evidence>
<feature type="domain" description="MTTase N-terminal" evidence="19">
    <location>
        <begin position="1"/>
        <end position="108"/>
    </location>
</feature>
<gene>
    <name evidence="21" type="ORF">TISLANDTSLP1_12940</name>
</gene>
<evidence type="ECO:0000256" key="14">
    <source>
        <dbReference type="ARBA" id="ARBA00051661"/>
    </source>
</evidence>
<evidence type="ECO:0000256" key="16">
    <source>
        <dbReference type="ARBA" id="ARBA00080698"/>
    </source>
</evidence>
<reference evidence="21" key="1">
    <citation type="submission" date="2022-12" db="EMBL/GenBank/DDBJ databases">
        <title>Reference genome sequencing for broad-spectrum identification of bacterial and archaeal isolates by mass spectrometry.</title>
        <authorList>
            <person name="Sekiguchi Y."/>
            <person name="Tourlousse D.M."/>
        </authorList>
    </citation>
    <scope>NUCLEOTIDE SEQUENCE</scope>
    <source>
        <strain evidence="21">TSL-P1</strain>
    </source>
</reference>
<dbReference type="NCBIfam" id="TIGR00089">
    <property type="entry name" value="MiaB/RimO family radical SAM methylthiotransferase"/>
    <property type="match status" value="1"/>
</dbReference>
<evidence type="ECO:0000256" key="10">
    <source>
        <dbReference type="ARBA" id="ARBA00023004"/>
    </source>
</evidence>
<dbReference type="SFLD" id="SFLDG01082">
    <property type="entry name" value="B12-binding_domain_containing"/>
    <property type="match status" value="1"/>
</dbReference>
<evidence type="ECO:0000256" key="15">
    <source>
        <dbReference type="ARBA" id="ARBA00068570"/>
    </source>
</evidence>
<keyword evidence="11" id="KW-0411">Iron-sulfur</keyword>
<dbReference type="EC" id="2.8.4.5" evidence="4"/>
<dbReference type="FunFam" id="3.80.30.20:FF:000001">
    <property type="entry name" value="tRNA-2-methylthio-N(6)-dimethylallyladenosine synthase 2"/>
    <property type="match status" value="1"/>
</dbReference>
<keyword evidence="8" id="KW-0949">S-adenosyl-L-methionine</keyword>
<proteinExistence type="predicted"/>
<dbReference type="GO" id="GO:0051539">
    <property type="term" value="F:4 iron, 4 sulfur cluster binding"/>
    <property type="evidence" value="ECO:0007669"/>
    <property type="project" value="UniProtKB-KW"/>
</dbReference>
<dbReference type="EMBL" id="BSDX01000001">
    <property type="protein sequence ID" value="GLI53601.1"/>
    <property type="molecule type" value="Genomic_DNA"/>
</dbReference>
<dbReference type="InterPro" id="IPR058240">
    <property type="entry name" value="rSAM_sf"/>
</dbReference>
<keyword evidence="10" id="KW-0408">Iron</keyword>
<dbReference type="SFLD" id="SFLDS00029">
    <property type="entry name" value="Radical_SAM"/>
    <property type="match status" value="1"/>
</dbReference>
<name>A0A9W6GGX5_9BACT</name>
<evidence type="ECO:0000256" key="5">
    <source>
        <dbReference type="ARBA" id="ARBA00022485"/>
    </source>
</evidence>
<dbReference type="GO" id="GO:0035597">
    <property type="term" value="F:tRNA-2-methylthio-N(6)-dimethylallyladenosine(37) synthase activity"/>
    <property type="evidence" value="ECO:0007669"/>
    <property type="project" value="UniProtKB-EC"/>
</dbReference>
<evidence type="ECO:0000256" key="6">
    <source>
        <dbReference type="ARBA" id="ARBA00022490"/>
    </source>
</evidence>
<evidence type="ECO:0000256" key="1">
    <source>
        <dbReference type="ARBA" id="ARBA00001966"/>
    </source>
</evidence>
<evidence type="ECO:0000256" key="17">
    <source>
        <dbReference type="ARBA" id="ARBA00081141"/>
    </source>
</evidence>
<evidence type="ECO:0000256" key="3">
    <source>
        <dbReference type="ARBA" id="ARBA00003234"/>
    </source>
</evidence>
<dbReference type="PROSITE" id="PS51918">
    <property type="entry name" value="RADICAL_SAM"/>
    <property type="match status" value="1"/>
</dbReference>
<dbReference type="PANTHER" id="PTHR11918:SF45">
    <property type="entry name" value="THREONYLCARBAMOYLADENOSINE TRNA METHYLTHIOTRANSFERASE"/>
    <property type="match status" value="1"/>
</dbReference>
<dbReference type="AlphaFoldDB" id="A0A9W6GGX5"/>
<dbReference type="PANTHER" id="PTHR11918">
    <property type="entry name" value="RADICAL SAM PROTEINS"/>
    <property type="match status" value="1"/>
</dbReference>
<comment type="cofactor">
    <cofactor evidence="1">
        <name>[4Fe-4S] cluster</name>
        <dbReference type="ChEBI" id="CHEBI:49883"/>
    </cofactor>
</comment>
<evidence type="ECO:0000259" key="20">
    <source>
        <dbReference type="PROSITE" id="PS51918"/>
    </source>
</evidence>
<dbReference type="Pfam" id="PF00919">
    <property type="entry name" value="UPF0004"/>
    <property type="match status" value="1"/>
</dbReference>
<dbReference type="FunFam" id="3.30.750.200:FF:000004">
    <property type="match status" value="1"/>
</dbReference>
<dbReference type="InterPro" id="IPR007197">
    <property type="entry name" value="rSAM"/>
</dbReference>
<dbReference type="GO" id="GO:0046872">
    <property type="term" value="F:metal ion binding"/>
    <property type="evidence" value="ECO:0007669"/>
    <property type="project" value="UniProtKB-KW"/>
</dbReference>
<dbReference type="NCBIfam" id="TIGR01579">
    <property type="entry name" value="MiaB-like-C"/>
    <property type="match status" value="1"/>
</dbReference>
<dbReference type="InterPro" id="IPR006467">
    <property type="entry name" value="MiaB-like_bact"/>
</dbReference>
<dbReference type="PROSITE" id="PS50926">
    <property type="entry name" value="TRAM"/>
    <property type="match status" value="1"/>
</dbReference>
<protein>
    <recommendedName>
        <fullName evidence="15">tRNA-2-methylthio-N(6)-dimethylallyladenosine synthase</fullName>
        <ecNumber evidence="13">2.8.4.3</ecNumber>
        <ecNumber evidence="4">2.8.4.5</ecNumber>
    </recommendedName>
    <alternativeName>
        <fullName evidence="17">(Dimethylallyl)adenosine tRNA methylthiotransferase MiaB</fullName>
    </alternativeName>
    <alternativeName>
        <fullName evidence="16">tRNA-i(6)A37 methylthiotransferase</fullName>
    </alternativeName>
    <alternativeName>
        <fullName evidence="12">tRNA-t(6)A37 methylthiotransferase</fullName>
    </alternativeName>
</protein>
<dbReference type="SUPFAM" id="SSF102114">
    <property type="entry name" value="Radical SAM enzymes"/>
    <property type="match status" value="1"/>
</dbReference>
<dbReference type="PROSITE" id="PS01278">
    <property type="entry name" value="MTTASE_RADICAL"/>
    <property type="match status" value="1"/>
</dbReference>
<keyword evidence="9" id="KW-0479">Metal-binding</keyword>
<dbReference type="Gene3D" id="3.30.750.200">
    <property type="match status" value="1"/>
</dbReference>
<evidence type="ECO:0000256" key="4">
    <source>
        <dbReference type="ARBA" id="ARBA00013273"/>
    </source>
</evidence>
<evidence type="ECO:0000256" key="12">
    <source>
        <dbReference type="ARBA" id="ARBA00031213"/>
    </source>
</evidence>
<comment type="catalytic activity">
    <reaction evidence="14">
        <text>N(6)-L-threonylcarbamoyladenosine(37) in tRNA + (sulfur carrier)-SH + AH2 + 2 S-adenosyl-L-methionine = 2-methylsulfanyl-N(6)-L-threonylcarbamoyladenosine(37) in tRNA + (sulfur carrier)-H + 5'-deoxyadenosine + L-methionine + A + S-adenosyl-L-homocysteine + 2 H(+)</text>
        <dbReference type="Rhea" id="RHEA:37075"/>
        <dbReference type="Rhea" id="RHEA-COMP:10163"/>
        <dbReference type="Rhea" id="RHEA-COMP:11092"/>
        <dbReference type="Rhea" id="RHEA-COMP:14737"/>
        <dbReference type="Rhea" id="RHEA-COMP:14739"/>
        <dbReference type="ChEBI" id="CHEBI:13193"/>
        <dbReference type="ChEBI" id="CHEBI:15378"/>
        <dbReference type="ChEBI" id="CHEBI:17319"/>
        <dbReference type="ChEBI" id="CHEBI:17499"/>
        <dbReference type="ChEBI" id="CHEBI:29917"/>
        <dbReference type="ChEBI" id="CHEBI:57844"/>
        <dbReference type="ChEBI" id="CHEBI:57856"/>
        <dbReference type="ChEBI" id="CHEBI:59789"/>
        <dbReference type="ChEBI" id="CHEBI:64428"/>
        <dbReference type="ChEBI" id="CHEBI:74418"/>
        <dbReference type="ChEBI" id="CHEBI:74420"/>
        <dbReference type="EC" id="2.8.4.5"/>
    </reaction>
</comment>
<evidence type="ECO:0000259" key="19">
    <source>
        <dbReference type="PROSITE" id="PS51449"/>
    </source>
</evidence>
<comment type="function">
    <text evidence="2">Catalyzes the methylthiolation of N6-threonylcarbamoyladenosine (t(6)A), leading to the formation of 2-methylthio-N6-threonylcarbamoyladenosine (ms(2)t(6)A) at position 37 in tRNAs that read codons beginning with adenine.</text>
</comment>
<comment type="function">
    <text evidence="3">Catalyzes the methylthiolation of N6-(dimethylallyl)adenosine (i(6)A), leading to the formation of 2-methylthio-N6-(dimethylallyl)adenosine (ms(2)i(6)A) at position 37 in tRNAs that read codons beginning with uridine.</text>
</comment>
<evidence type="ECO:0000256" key="9">
    <source>
        <dbReference type="ARBA" id="ARBA00022723"/>
    </source>
</evidence>
<feature type="domain" description="Radical SAM core" evidence="20">
    <location>
        <begin position="113"/>
        <end position="342"/>
    </location>
</feature>
<dbReference type="InterPro" id="IPR038135">
    <property type="entry name" value="Methylthiotransferase_N_sf"/>
</dbReference>
<evidence type="ECO:0000313" key="22">
    <source>
        <dbReference type="Proteomes" id="UP001144297"/>
    </source>
</evidence>
<keyword evidence="7" id="KW-0808">Transferase</keyword>
<keyword evidence="22" id="KW-1185">Reference proteome</keyword>
<evidence type="ECO:0000256" key="11">
    <source>
        <dbReference type="ARBA" id="ARBA00023014"/>
    </source>
</evidence>
<dbReference type="FunFam" id="3.40.50.12160:FF:000003">
    <property type="entry name" value="CDK5 regulatory subunit-associated protein 1"/>
    <property type="match status" value="1"/>
</dbReference>
<evidence type="ECO:0000256" key="13">
    <source>
        <dbReference type="ARBA" id="ARBA00033765"/>
    </source>
</evidence>
<feature type="domain" description="TRAM" evidence="18">
    <location>
        <begin position="345"/>
        <end position="410"/>
    </location>
</feature>
<dbReference type="Proteomes" id="UP001144297">
    <property type="component" value="Unassembled WGS sequence"/>
</dbReference>
<organism evidence="21 22">
    <name type="scientific">Thermodesulfovibrio yellowstonii</name>
    <dbReference type="NCBI Taxonomy" id="28262"/>
    <lineage>
        <taxon>Bacteria</taxon>
        <taxon>Pseudomonadati</taxon>
        <taxon>Nitrospirota</taxon>
        <taxon>Thermodesulfovibrionia</taxon>
        <taxon>Thermodesulfovibrionales</taxon>
        <taxon>Thermodesulfovibrionaceae</taxon>
        <taxon>Thermodesulfovibrio</taxon>
    </lineage>
</organism>